<dbReference type="HAMAP" id="MF_00211">
    <property type="entry name" value="TrpD"/>
    <property type="match status" value="1"/>
</dbReference>
<keyword evidence="13" id="KW-1185">Reference proteome</keyword>
<comment type="similarity">
    <text evidence="8">In the C-terminal section; belongs to the anthranilate phosphoribosyltransferase family.</text>
</comment>
<dbReference type="SUPFAM" id="SSF47648">
    <property type="entry name" value="Nucleoside phosphorylase/phosphoribosyltransferase N-terminal domain"/>
    <property type="match status" value="1"/>
</dbReference>
<keyword evidence="9" id="KW-0460">Magnesium</keyword>
<dbReference type="Pfam" id="PF00591">
    <property type="entry name" value="Glycos_transf_3"/>
    <property type="match status" value="1"/>
</dbReference>
<evidence type="ECO:0000313" key="12">
    <source>
        <dbReference type="EMBL" id="SDE55025.1"/>
    </source>
</evidence>
<dbReference type="Gene3D" id="3.40.1030.10">
    <property type="entry name" value="Nucleoside phosphorylase/phosphoribosyltransferase catalytic domain"/>
    <property type="match status" value="1"/>
</dbReference>
<feature type="binding site" evidence="9">
    <location>
        <position position="89"/>
    </location>
    <ligand>
        <name>5-phospho-alpha-D-ribose 1-diphosphate</name>
        <dbReference type="ChEBI" id="CHEBI:58017"/>
    </ligand>
</feature>
<evidence type="ECO:0000256" key="8">
    <source>
        <dbReference type="ARBA" id="ARBA00061188"/>
    </source>
</evidence>
<keyword evidence="2 9" id="KW-0028">Amino-acid biosynthesis</keyword>
<dbReference type="EMBL" id="LT629688">
    <property type="protein sequence ID" value="SDE55025.1"/>
    <property type="molecule type" value="Genomic_DNA"/>
</dbReference>
<comment type="catalytic activity">
    <reaction evidence="7 9">
        <text>N-(5-phospho-beta-D-ribosyl)anthranilate + diphosphate = 5-phospho-alpha-D-ribose 1-diphosphate + anthranilate</text>
        <dbReference type="Rhea" id="RHEA:11768"/>
        <dbReference type="ChEBI" id="CHEBI:16567"/>
        <dbReference type="ChEBI" id="CHEBI:18277"/>
        <dbReference type="ChEBI" id="CHEBI:33019"/>
        <dbReference type="ChEBI" id="CHEBI:58017"/>
        <dbReference type="EC" id="2.4.2.18"/>
    </reaction>
</comment>
<dbReference type="InterPro" id="IPR035902">
    <property type="entry name" value="Nuc_phospho_transferase"/>
</dbReference>
<dbReference type="InterPro" id="IPR005940">
    <property type="entry name" value="Anthranilate_Pribosyl_Tfrase"/>
</dbReference>
<organism evidence="12 13">
    <name type="scientific">Auraticoccus monumenti</name>
    <dbReference type="NCBI Taxonomy" id="675864"/>
    <lineage>
        <taxon>Bacteria</taxon>
        <taxon>Bacillati</taxon>
        <taxon>Actinomycetota</taxon>
        <taxon>Actinomycetes</taxon>
        <taxon>Propionibacteriales</taxon>
        <taxon>Propionibacteriaceae</taxon>
        <taxon>Auraticoccus</taxon>
    </lineage>
</organism>
<feature type="binding site" evidence="9">
    <location>
        <position position="233"/>
    </location>
    <ligand>
        <name>Mg(2+)</name>
        <dbReference type="ChEBI" id="CHEBI:18420"/>
        <label>2</label>
    </ligand>
</feature>
<dbReference type="InterPro" id="IPR000312">
    <property type="entry name" value="Glycosyl_Trfase_fam3"/>
</dbReference>
<evidence type="ECO:0000256" key="6">
    <source>
        <dbReference type="ARBA" id="ARBA00023141"/>
    </source>
</evidence>
<name>A0A1G7DVI8_9ACTN</name>
<feature type="domain" description="Glycosyl transferase family 3" evidence="10">
    <location>
        <begin position="83"/>
        <end position="338"/>
    </location>
</feature>
<keyword evidence="3 9" id="KW-0328">Glycosyltransferase</keyword>
<dbReference type="PANTHER" id="PTHR43285">
    <property type="entry name" value="ANTHRANILATE PHOSPHORIBOSYLTRANSFERASE"/>
    <property type="match status" value="1"/>
</dbReference>
<evidence type="ECO:0000313" key="13">
    <source>
        <dbReference type="Proteomes" id="UP000198546"/>
    </source>
</evidence>
<evidence type="ECO:0000256" key="2">
    <source>
        <dbReference type="ARBA" id="ARBA00022605"/>
    </source>
</evidence>
<feature type="binding site" evidence="9">
    <location>
        <position position="89"/>
    </location>
    <ligand>
        <name>anthranilate</name>
        <dbReference type="ChEBI" id="CHEBI:16567"/>
        <label>1</label>
    </ligand>
</feature>
<dbReference type="UniPathway" id="UPA00035">
    <property type="reaction ID" value="UER00041"/>
</dbReference>
<accession>A0A1G7DVI8</accession>
<evidence type="ECO:0000256" key="1">
    <source>
        <dbReference type="ARBA" id="ARBA00004907"/>
    </source>
</evidence>
<protein>
    <recommendedName>
        <fullName evidence="9">Anthranilate phosphoribosyltransferase</fullName>
        <ecNumber evidence="9">2.4.2.18</ecNumber>
    </recommendedName>
</protein>
<comment type="function">
    <text evidence="9">Catalyzes the transfer of the phosphoribosyl group of 5-phosphorylribose-1-pyrophosphate (PRPP) to anthranilate to yield N-(5'-phosphoribosyl)-anthranilate (PRA).</text>
</comment>
<dbReference type="PANTHER" id="PTHR43285:SF2">
    <property type="entry name" value="ANTHRANILATE PHOSPHORIBOSYLTRANSFERASE"/>
    <property type="match status" value="1"/>
</dbReference>
<evidence type="ECO:0000256" key="5">
    <source>
        <dbReference type="ARBA" id="ARBA00022822"/>
    </source>
</evidence>
<comment type="subunit">
    <text evidence="9">Homodimer.</text>
</comment>
<dbReference type="GO" id="GO:0000162">
    <property type="term" value="P:L-tryptophan biosynthetic process"/>
    <property type="evidence" value="ECO:0007669"/>
    <property type="project" value="UniProtKB-UniRule"/>
</dbReference>
<dbReference type="FunFam" id="3.40.1030.10:FF:000002">
    <property type="entry name" value="Anthranilate phosphoribosyltransferase"/>
    <property type="match status" value="1"/>
</dbReference>
<keyword evidence="5 9" id="KW-0822">Tryptophan biosynthesis</keyword>
<feature type="binding site" evidence="9">
    <location>
        <position position="234"/>
    </location>
    <ligand>
        <name>Mg(2+)</name>
        <dbReference type="ChEBI" id="CHEBI:18420"/>
        <label>1</label>
    </ligand>
</feature>
<feature type="binding site" evidence="9">
    <location>
        <begin position="99"/>
        <end position="102"/>
    </location>
    <ligand>
        <name>5-phospho-alpha-D-ribose 1-diphosphate</name>
        <dbReference type="ChEBI" id="CHEBI:58017"/>
    </ligand>
</feature>
<dbReference type="SUPFAM" id="SSF52418">
    <property type="entry name" value="Nucleoside phosphorylase/phosphoribosyltransferase catalytic domain"/>
    <property type="match status" value="1"/>
</dbReference>
<comment type="pathway">
    <text evidence="1 9">Amino-acid biosynthesis; L-tryptophan biosynthesis; L-tryptophan from chorismate: step 2/5.</text>
</comment>
<dbReference type="InterPro" id="IPR017459">
    <property type="entry name" value="Glycosyl_Trfase_fam3_N_dom"/>
</dbReference>
<evidence type="ECO:0000259" key="11">
    <source>
        <dbReference type="Pfam" id="PF02885"/>
    </source>
</evidence>
<comment type="cofactor">
    <cofactor evidence="9">
        <name>Mg(2+)</name>
        <dbReference type="ChEBI" id="CHEBI:18420"/>
    </cofactor>
    <text evidence="9">Binds 2 magnesium ions per monomer.</text>
</comment>
<feature type="binding site" evidence="9">
    <location>
        <begin position="92"/>
        <end position="93"/>
    </location>
    <ligand>
        <name>5-phospho-alpha-D-ribose 1-diphosphate</name>
        <dbReference type="ChEBI" id="CHEBI:58017"/>
    </ligand>
</feature>
<keyword evidence="6 9" id="KW-0057">Aromatic amino acid biosynthesis</keyword>
<keyword evidence="9" id="KW-0479">Metal-binding</keyword>
<keyword evidence="4 9" id="KW-0808">Transferase</keyword>
<evidence type="ECO:0000256" key="7">
    <source>
        <dbReference type="ARBA" id="ARBA00052328"/>
    </source>
</evidence>
<dbReference type="AlphaFoldDB" id="A0A1G7DVI8"/>
<comment type="caution">
    <text evidence="9">Lacks conserved residue(s) required for the propagation of feature annotation.</text>
</comment>
<proteinExistence type="inferred from homology"/>
<gene>
    <name evidence="9" type="primary">trpD</name>
    <name evidence="12" type="ORF">SAMN04489747_3713</name>
</gene>
<dbReference type="Pfam" id="PF02885">
    <property type="entry name" value="Glycos_trans_3N"/>
    <property type="match status" value="1"/>
</dbReference>
<feature type="binding site" evidence="9">
    <location>
        <position position="234"/>
    </location>
    <ligand>
        <name>Mg(2+)</name>
        <dbReference type="ChEBI" id="CHEBI:18420"/>
        <label>2</label>
    </ligand>
</feature>
<feature type="binding site" evidence="9">
    <location>
        <position position="175"/>
    </location>
    <ligand>
        <name>anthranilate</name>
        <dbReference type="ChEBI" id="CHEBI:16567"/>
        <label>2</label>
    </ligand>
</feature>
<dbReference type="Proteomes" id="UP000198546">
    <property type="component" value="Chromosome i"/>
</dbReference>
<feature type="binding site" evidence="9">
    <location>
        <position position="97"/>
    </location>
    <ligand>
        <name>5-phospho-alpha-D-ribose 1-diphosphate</name>
        <dbReference type="ChEBI" id="CHEBI:58017"/>
    </ligand>
</feature>
<feature type="domain" description="Glycosyl transferase family 3 N-terminal" evidence="11">
    <location>
        <begin position="15"/>
        <end position="73"/>
    </location>
</feature>
<dbReference type="OrthoDB" id="9806430at2"/>
<dbReference type="GO" id="GO:0000287">
    <property type="term" value="F:magnesium ion binding"/>
    <property type="evidence" value="ECO:0007669"/>
    <property type="project" value="UniProtKB-UniRule"/>
</dbReference>
<evidence type="ECO:0000256" key="3">
    <source>
        <dbReference type="ARBA" id="ARBA00022676"/>
    </source>
</evidence>
<dbReference type="RefSeq" id="WP_090595554.1">
    <property type="nucleotide sequence ID" value="NZ_LT629688.1"/>
</dbReference>
<feature type="binding site" evidence="9">
    <location>
        <position position="101"/>
    </location>
    <ligand>
        <name>Mg(2+)</name>
        <dbReference type="ChEBI" id="CHEBI:18420"/>
        <label>1</label>
    </ligand>
</feature>
<evidence type="ECO:0000259" key="10">
    <source>
        <dbReference type="Pfam" id="PF00591"/>
    </source>
</evidence>
<feature type="binding site" evidence="9">
    <location>
        <position position="129"/>
    </location>
    <ligand>
        <name>5-phospho-alpha-D-ribose 1-diphosphate</name>
        <dbReference type="ChEBI" id="CHEBI:58017"/>
    </ligand>
</feature>
<dbReference type="EC" id="2.4.2.18" evidence="9"/>
<dbReference type="Gene3D" id="1.20.970.10">
    <property type="entry name" value="Transferase, Pyrimidine Nucleoside Phosphorylase, Chain C"/>
    <property type="match status" value="1"/>
</dbReference>
<feature type="binding site" evidence="9">
    <location>
        <begin position="117"/>
        <end position="125"/>
    </location>
    <ligand>
        <name>5-phospho-alpha-D-ribose 1-diphosphate</name>
        <dbReference type="ChEBI" id="CHEBI:58017"/>
    </ligand>
</feature>
<dbReference type="STRING" id="675864.SAMN04489747_3713"/>
<comment type="similarity">
    <text evidence="9">Belongs to the anthranilate phosphoribosyltransferase family.</text>
</comment>
<evidence type="ECO:0000256" key="4">
    <source>
        <dbReference type="ARBA" id="ARBA00022679"/>
    </source>
</evidence>
<feature type="binding site" evidence="9">
    <location>
        <position position="120"/>
    </location>
    <ligand>
        <name>anthranilate</name>
        <dbReference type="ChEBI" id="CHEBI:16567"/>
        <label>1</label>
    </ligand>
</feature>
<dbReference type="InterPro" id="IPR036320">
    <property type="entry name" value="Glycosyl_Trfase_fam3_N_dom_sf"/>
</dbReference>
<dbReference type="GO" id="GO:0005829">
    <property type="term" value="C:cytosol"/>
    <property type="evidence" value="ECO:0007669"/>
    <property type="project" value="TreeGrafter"/>
</dbReference>
<dbReference type="GO" id="GO:0004048">
    <property type="term" value="F:anthranilate phosphoribosyltransferase activity"/>
    <property type="evidence" value="ECO:0007669"/>
    <property type="project" value="UniProtKB-UniRule"/>
</dbReference>
<dbReference type="NCBIfam" id="TIGR01245">
    <property type="entry name" value="trpD"/>
    <property type="match status" value="1"/>
</dbReference>
<sequence>MSRPAPSAAPTWPALITDLVQGRDLVAAQARWAMGEILTGQATPVQVAGFVVALRAKGETVEELAGLSAALVAEATPIDLGGGLVDVVGSGGDRANTVNVSTMAALVAAAAGARVAKHGNRAASSACGTADVLEELGVVLDLSPEQQVQVLTEVGIVFLFAPRYHPGLRHAGPVRRELGVATAFNFLGPLSNPARPGAQALGVADLRMAGLVAGVLAERGTSGLVFHGDDGLDELTTTTDSTVWLIRGGRSARVDFDPRTLGLARSTPEALVGGDAGVNAQVVRDLVAGESGPVRDIVLLNAAAALLAADGPDPDRDLAGQLEEPLRRATSAVDSGAAADLLARWVEATRSVAGP</sequence>
<evidence type="ECO:0000256" key="9">
    <source>
        <dbReference type="HAMAP-Rule" id="MF_00211"/>
    </source>
</evidence>
<reference evidence="12 13" key="1">
    <citation type="submission" date="2016-10" db="EMBL/GenBank/DDBJ databases">
        <authorList>
            <person name="de Groot N.N."/>
        </authorList>
    </citation>
    <scope>NUCLEOTIDE SEQUENCE [LARGE SCALE GENOMIC DNA]</scope>
    <source>
        <strain evidence="12 13">MON 2.2</strain>
    </source>
</reference>